<evidence type="ECO:0000313" key="2">
    <source>
        <dbReference type="EMBL" id="MEF7615904.1"/>
    </source>
</evidence>
<name>A0AAW9QKH3_9BURK</name>
<dbReference type="EMBL" id="JAZIBG010000036">
    <property type="protein sequence ID" value="MEF7615904.1"/>
    <property type="molecule type" value="Genomic_DNA"/>
</dbReference>
<evidence type="ECO:0000313" key="3">
    <source>
        <dbReference type="Proteomes" id="UP001336250"/>
    </source>
</evidence>
<dbReference type="InterPro" id="IPR052186">
    <property type="entry name" value="Hydantoin_racemase-like"/>
</dbReference>
<dbReference type="PANTHER" id="PTHR28047">
    <property type="entry name" value="PROTEIN DCG1"/>
    <property type="match status" value="1"/>
</dbReference>
<comment type="caution">
    <text evidence="2">The sequence shown here is derived from an EMBL/GenBank/DDBJ whole genome shotgun (WGS) entry which is preliminary data.</text>
</comment>
<dbReference type="Pfam" id="PF01177">
    <property type="entry name" value="Asp_Glu_race"/>
    <property type="match status" value="1"/>
</dbReference>
<comment type="similarity">
    <text evidence="1">Belongs to the HyuE racemase family.</text>
</comment>
<dbReference type="AlphaFoldDB" id="A0AAW9QKH3"/>
<gene>
    <name evidence="2" type="ORF">V4F39_18460</name>
</gene>
<dbReference type="Proteomes" id="UP001336250">
    <property type="component" value="Unassembled WGS sequence"/>
</dbReference>
<proteinExistence type="inferred from homology"/>
<organism evidence="2 3">
    <name type="scientific">Aquincola agrisoli</name>
    <dbReference type="NCBI Taxonomy" id="3119538"/>
    <lineage>
        <taxon>Bacteria</taxon>
        <taxon>Pseudomonadati</taxon>
        <taxon>Pseudomonadota</taxon>
        <taxon>Betaproteobacteria</taxon>
        <taxon>Burkholderiales</taxon>
        <taxon>Sphaerotilaceae</taxon>
        <taxon>Aquincola</taxon>
    </lineage>
</organism>
<dbReference type="GO" id="GO:0047661">
    <property type="term" value="F:amino-acid racemase activity"/>
    <property type="evidence" value="ECO:0007669"/>
    <property type="project" value="InterPro"/>
</dbReference>
<evidence type="ECO:0000256" key="1">
    <source>
        <dbReference type="ARBA" id="ARBA00038414"/>
    </source>
</evidence>
<dbReference type="PANTHER" id="PTHR28047:SF5">
    <property type="entry name" value="PROTEIN DCG1"/>
    <property type="match status" value="1"/>
</dbReference>
<dbReference type="InterPro" id="IPR053714">
    <property type="entry name" value="Iso_Racemase_Enz_sf"/>
</dbReference>
<sequence length="220" mass="22121">MKKTPRILLINPNTSAATTGMMVRIAAAAAGSGAAIEGVTARRGAPMIVDEAEMAVASAEVLAAWHAADDGGWDGVIVSAFGDPGLDAVRAAARVPVVGICEASILDGAQGGRRFGIATVTPALAELLRQRVAALGAGAHYSGIRLTAGEPRALAAEPARLEAELAQAVRRCIDDDGAEAVVIGGGPLGQAAEALQARCQVPLIAPIPSAVARLLARIDG</sequence>
<dbReference type="InterPro" id="IPR015942">
    <property type="entry name" value="Asp/Glu/hydantoin_racemase"/>
</dbReference>
<dbReference type="Gene3D" id="3.40.50.12500">
    <property type="match status" value="1"/>
</dbReference>
<accession>A0AAW9QKH3</accession>
<dbReference type="RefSeq" id="WP_332291251.1">
    <property type="nucleotide sequence ID" value="NZ_JAZIBG010000036.1"/>
</dbReference>
<protein>
    <submittedName>
        <fullName evidence="2">Aspartate/glutamate racemase family protein</fullName>
    </submittedName>
</protein>
<keyword evidence="3" id="KW-1185">Reference proteome</keyword>
<reference evidence="2 3" key="1">
    <citation type="submission" date="2024-02" db="EMBL/GenBank/DDBJ databases">
        <title>Genome sequence of Aquincola sp. MAHUQ-54.</title>
        <authorList>
            <person name="Huq M.A."/>
        </authorList>
    </citation>
    <scope>NUCLEOTIDE SEQUENCE [LARGE SCALE GENOMIC DNA]</scope>
    <source>
        <strain evidence="2 3">MAHUQ-54</strain>
    </source>
</reference>